<reference evidence="2" key="1">
    <citation type="journal article" date="2014" name="Int. J. Syst. Evol. Microbiol.">
        <title>Complete genome sequence of Corynebacterium casei LMG S-19264T (=DSM 44701T), isolated from a smear-ripened cheese.</title>
        <authorList>
            <consortium name="US DOE Joint Genome Institute (JGI-PGF)"/>
            <person name="Walter F."/>
            <person name="Albersmeier A."/>
            <person name="Kalinowski J."/>
            <person name="Ruckert C."/>
        </authorList>
    </citation>
    <scope>NUCLEOTIDE SEQUENCE</scope>
    <source>
        <strain evidence="2">JCM 31311</strain>
    </source>
</reference>
<reference evidence="2" key="2">
    <citation type="submission" date="2020-09" db="EMBL/GenBank/DDBJ databases">
        <authorList>
            <person name="Sun Q."/>
            <person name="Ohkuma M."/>
        </authorList>
    </citation>
    <scope>NUCLEOTIDE SEQUENCE</scope>
    <source>
        <strain evidence="2">JCM 31311</strain>
    </source>
</reference>
<protein>
    <submittedName>
        <fullName evidence="2">Uncharacterized protein</fullName>
    </submittedName>
</protein>
<evidence type="ECO:0000313" key="2">
    <source>
        <dbReference type="EMBL" id="GGQ93013.1"/>
    </source>
</evidence>
<feature type="chain" id="PRO_5037317986" evidence="1">
    <location>
        <begin position="20"/>
        <end position="182"/>
    </location>
</feature>
<evidence type="ECO:0000313" key="3">
    <source>
        <dbReference type="Proteomes" id="UP000603865"/>
    </source>
</evidence>
<organism evidence="2 3">
    <name type="scientific">Deinococcus ruber</name>
    <dbReference type="NCBI Taxonomy" id="1848197"/>
    <lineage>
        <taxon>Bacteria</taxon>
        <taxon>Thermotogati</taxon>
        <taxon>Deinococcota</taxon>
        <taxon>Deinococci</taxon>
        <taxon>Deinococcales</taxon>
        <taxon>Deinococcaceae</taxon>
        <taxon>Deinococcus</taxon>
    </lineage>
</organism>
<keyword evidence="3" id="KW-1185">Reference proteome</keyword>
<sequence>MFRCLSVLLWSSVALSAAAAPLTPLSLLEGRHLIASSSFILSHATYAQYRFHWVKPAVNMTALFGTDAETPAQASQVRWISLTVPLNAGGHLSSAVGQALVQAGQTLAVGCFRTKTGTLSTQIAQALAKAQHQAIVDLTFSPTVSVFVLPFGDAPAVITSKREITVEIHLPAGKPPLCQMVP</sequence>
<comment type="caution">
    <text evidence="2">The sequence shown here is derived from an EMBL/GenBank/DDBJ whole genome shotgun (WGS) entry which is preliminary data.</text>
</comment>
<name>A0A918BUM3_9DEIO</name>
<dbReference type="RefSeq" id="WP_189087543.1">
    <property type="nucleotide sequence ID" value="NZ_BMQL01000001.1"/>
</dbReference>
<dbReference type="Proteomes" id="UP000603865">
    <property type="component" value="Unassembled WGS sequence"/>
</dbReference>
<gene>
    <name evidence="2" type="ORF">GCM10008957_01220</name>
</gene>
<evidence type="ECO:0000256" key="1">
    <source>
        <dbReference type="SAM" id="SignalP"/>
    </source>
</evidence>
<feature type="signal peptide" evidence="1">
    <location>
        <begin position="1"/>
        <end position="19"/>
    </location>
</feature>
<keyword evidence="1" id="KW-0732">Signal</keyword>
<dbReference type="EMBL" id="BMQL01000001">
    <property type="protein sequence ID" value="GGQ93013.1"/>
    <property type="molecule type" value="Genomic_DNA"/>
</dbReference>
<proteinExistence type="predicted"/>
<dbReference type="AlphaFoldDB" id="A0A918BUM3"/>
<accession>A0A918BUM3</accession>